<feature type="domain" description="PAC" evidence="2">
    <location>
        <begin position="226"/>
        <end position="281"/>
    </location>
</feature>
<dbReference type="InterPro" id="IPR000160">
    <property type="entry name" value="GGDEF_dom"/>
</dbReference>
<dbReference type="STRING" id="747365.Thena_1174"/>
<dbReference type="Gene3D" id="3.30.450.20">
    <property type="entry name" value="PAS domain"/>
    <property type="match status" value="2"/>
</dbReference>
<evidence type="ECO:0000259" key="1">
    <source>
        <dbReference type="PROSITE" id="PS50112"/>
    </source>
</evidence>
<dbReference type="PROSITE" id="PS50887">
    <property type="entry name" value="GGDEF"/>
    <property type="match status" value="1"/>
</dbReference>
<dbReference type="Pfam" id="PF00990">
    <property type="entry name" value="GGDEF"/>
    <property type="match status" value="1"/>
</dbReference>
<dbReference type="SMART" id="SM00091">
    <property type="entry name" value="PAS"/>
    <property type="match status" value="3"/>
</dbReference>
<dbReference type="PROSITE" id="PS50112">
    <property type="entry name" value="PAS"/>
    <property type="match status" value="1"/>
</dbReference>
<dbReference type="Pfam" id="PF08448">
    <property type="entry name" value="PAS_4"/>
    <property type="match status" value="1"/>
</dbReference>
<dbReference type="AlphaFoldDB" id="M1E919"/>
<dbReference type="OrthoDB" id="10822at2"/>
<dbReference type="Pfam" id="PF13188">
    <property type="entry name" value="PAS_8"/>
    <property type="match status" value="1"/>
</dbReference>
<evidence type="ECO:0000259" key="2">
    <source>
        <dbReference type="PROSITE" id="PS50113"/>
    </source>
</evidence>
<dbReference type="PROSITE" id="PS50113">
    <property type="entry name" value="PAC"/>
    <property type="match status" value="1"/>
</dbReference>
<dbReference type="Gene3D" id="3.30.70.270">
    <property type="match status" value="1"/>
</dbReference>
<dbReference type="SMART" id="SM00267">
    <property type="entry name" value="GGDEF"/>
    <property type="match status" value="1"/>
</dbReference>
<dbReference type="CDD" id="cd01949">
    <property type="entry name" value="GGDEF"/>
    <property type="match status" value="1"/>
</dbReference>
<dbReference type="CDD" id="cd00130">
    <property type="entry name" value="PAS"/>
    <property type="match status" value="1"/>
</dbReference>
<dbReference type="InterPro" id="IPR000014">
    <property type="entry name" value="PAS"/>
</dbReference>
<evidence type="ECO:0000313" key="5">
    <source>
        <dbReference type="Proteomes" id="UP000011765"/>
    </source>
</evidence>
<dbReference type="Proteomes" id="UP000011765">
    <property type="component" value="Chromosome"/>
</dbReference>
<dbReference type="FunFam" id="3.30.70.270:FF:000001">
    <property type="entry name" value="Diguanylate cyclase domain protein"/>
    <property type="match status" value="1"/>
</dbReference>
<dbReference type="RefSeq" id="WP_013756515.1">
    <property type="nucleotide sequence ID" value="NC_015499.1"/>
</dbReference>
<dbReference type="InterPro" id="IPR000700">
    <property type="entry name" value="PAS-assoc_C"/>
</dbReference>
<keyword evidence="5" id="KW-1185">Reference proteome</keyword>
<dbReference type="HOGENOM" id="CLU_463746_0_0_9"/>
<dbReference type="InterPro" id="IPR043128">
    <property type="entry name" value="Rev_trsase/Diguanyl_cyclase"/>
</dbReference>
<dbReference type="SUPFAM" id="SSF55785">
    <property type="entry name" value="PYP-like sensor domain (PAS domain)"/>
    <property type="match status" value="2"/>
</dbReference>
<evidence type="ECO:0000313" key="4">
    <source>
        <dbReference type="EMBL" id="AEE14794.1"/>
    </source>
</evidence>
<protein>
    <submittedName>
        <fullName evidence="4">Diguanylate cyclase with PAS/PAC sensor</fullName>
    </submittedName>
</protein>
<dbReference type="PANTHER" id="PTHR46663:SF2">
    <property type="entry name" value="GGDEF DOMAIN-CONTAINING PROTEIN"/>
    <property type="match status" value="1"/>
</dbReference>
<dbReference type="InterPro" id="IPR029787">
    <property type="entry name" value="Nucleotide_cyclase"/>
</dbReference>
<reference evidence="4 5" key="1">
    <citation type="submission" date="2011-04" db="EMBL/GenBank/DDBJ databases">
        <title>The complete genome of Thermodesulfobium narugense DSM 14796.</title>
        <authorList>
            <consortium name="US DOE Joint Genome Institute (JGI-PGF)"/>
            <person name="Lucas S."/>
            <person name="Han J."/>
            <person name="Lapidus A."/>
            <person name="Bruce D."/>
            <person name="Goodwin L."/>
            <person name="Pitluck S."/>
            <person name="Peters L."/>
            <person name="Kyrpides N."/>
            <person name="Mavromatis K."/>
            <person name="Pagani I."/>
            <person name="Ivanova N."/>
            <person name="Ovchinnikova G."/>
            <person name="Zhang X."/>
            <person name="Saunders L."/>
            <person name="Detter J.C."/>
            <person name="Tapia R."/>
            <person name="Han C."/>
            <person name="Land M."/>
            <person name="Hauser L."/>
            <person name="Markowitz V."/>
            <person name="Cheng J.-F."/>
            <person name="Hugenholtz P."/>
            <person name="Woyke T."/>
            <person name="Wu D."/>
            <person name="Spring S."/>
            <person name="Schroeder M."/>
            <person name="Brambilla E."/>
            <person name="Klenk H.-P."/>
            <person name="Eisen J.A."/>
        </authorList>
    </citation>
    <scope>NUCLEOTIDE SEQUENCE [LARGE SCALE GENOMIC DNA]</scope>
    <source>
        <strain evidence="4 5">DSM 14796</strain>
    </source>
</reference>
<dbReference type="KEGG" id="tnr:Thena_1174"/>
<gene>
    <name evidence="4" type="ORF">Thena_1174</name>
</gene>
<dbReference type="EMBL" id="CP002690">
    <property type="protein sequence ID" value="AEE14794.1"/>
    <property type="molecule type" value="Genomic_DNA"/>
</dbReference>
<dbReference type="Pfam" id="PF13426">
    <property type="entry name" value="PAS_9"/>
    <property type="match status" value="1"/>
</dbReference>
<proteinExistence type="predicted"/>
<organism evidence="4 5">
    <name type="scientific">Thermodesulfobium narugense DSM 14796</name>
    <dbReference type="NCBI Taxonomy" id="747365"/>
    <lineage>
        <taxon>Bacteria</taxon>
        <taxon>Pseudomonadati</taxon>
        <taxon>Thermodesulfobiota</taxon>
        <taxon>Thermodesulfobiia</taxon>
        <taxon>Thermodesulfobiales</taxon>
        <taxon>Thermodesulfobiaceae</taxon>
        <taxon>Thermodesulfobium</taxon>
    </lineage>
</organism>
<accession>M1E919</accession>
<dbReference type="InterPro" id="IPR013656">
    <property type="entry name" value="PAS_4"/>
</dbReference>
<evidence type="ECO:0000259" key="3">
    <source>
        <dbReference type="PROSITE" id="PS50887"/>
    </source>
</evidence>
<dbReference type="InterPro" id="IPR035965">
    <property type="entry name" value="PAS-like_dom_sf"/>
</dbReference>
<dbReference type="SUPFAM" id="SSF55073">
    <property type="entry name" value="Nucleotide cyclase"/>
    <property type="match status" value="1"/>
</dbReference>
<dbReference type="NCBIfam" id="TIGR00254">
    <property type="entry name" value="GGDEF"/>
    <property type="match status" value="1"/>
</dbReference>
<feature type="domain" description="GGDEF" evidence="3">
    <location>
        <begin position="447"/>
        <end position="582"/>
    </location>
</feature>
<feature type="domain" description="PAS" evidence="1">
    <location>
        <begin position="289"/>
        <end position="345"/>
    </location>
</feature>
<dbReference type="InterPro" id="IPR052163">
    <property type="entry name" value="DGC-Regulatory_Protein"/>
</dbReference>
<name>M1E919_9BACT</name>
<dbReference type="GO" id="GO:0003824">
    <property type="term" value="F:catalytic activity"/>
    <property type="evidence" value="ECO:0007669"/>
    <property type="project" value="UniProtKB-ARBA"/>
</dbReference>
<dbReference type="NCBIfam" id="TIGR00229">
    <property type="entry name" value="sensory_box"/>
    <property type="match status" value="1"/>
</dbReference>
<dbReference type="PANTHER" id="PTHR46663">
    <property type="entry name" value="DIGUANYLATE CYCLASE DGCT-RELATED"/>
    <property type="match status" value="1"/>
</dbReference>
<sequence>MAENNDISLENKFDAFKELIDNLHIPILLIDKNHKIILQNKSAFALFGSKIGGYCWHELWNANFLPKEQRKSFEKGQILPTMQCYFCLSNIKHNFKKYLLKELYFKNEYWQLNWVSLDKDSMYLIYLINITQSKERENELKEEKNFLREIIDLVPDMIWLKDTQKRYLLANKAICNKLLHAKNTNEPIGKTDLYFAQRIREQKSDDPNFHTFGELCMDSDSIVLATKKRGRFEEYGNVAGKYLYLDVIKVPKKNDKGEVTAILGAARDVTEQKIAERELKEVQEKLKHSLAYHKILFEKNAAGILIIDKNFTILDANPTICKMLLYEREELVNKNINLIHKDEKSIQKCKKFIKKLFRKPNEEITIEQSFKRKDNSTVWLEATSSLIELPNKEKAILWSAIDTTSLYLLKEKLYFQALHDNLTKLPNRRYLSLELTKAIERAKRHDYILAVCMIDLDDFKPINDNYGHEIGDIVLKTIGQRLTAKLRKVDFVARLGGDEFVILLESIKNPKHLERIFAKIDEAISSPIKITENITAQVGVSMGVYLYQKNDSATPDNILRFIDIAMYESKKQKGDREHFWKIYENKNF</sequence>
<dbReference type="eggNOG" id="COG2199">
    <property type="taxonomic scope" value="Bacteria"/>
</dbReference>